<sequence>MLLVCFLAFLLALAAFLIGWFQDKAFVGYFSFLFLVAGRALTVLLSPSIVVYSPRVLPCLFMFTMLMRTVGKMSVLHFLCSMALHWLLRAGVWLRVCKFIRHLLVLLCQQLHSLWPLALLSRPCLTLEMVEDAVHFLSKETMVQAISRSATKTRNALSGTYSAPQRSASSAALLVGDPTMMRDRGGNFVLPRADVMKLRDRLRNEELAAGLIFSRLRNKTLRHEATSDVGHRREMCAHARILALEEAIDTEWVYMWDKFGGYLLLLLGLTAKAERVQDEVCLRLFLDNIGFSDLSAKDIKKWLPEDRRRFEIIQESYMREKEMEEEILMQRREEEGRGKERRKALLEKEERKWKEIEASLISSIPNAGNREAAAMAAAVRAVGGDSVLDDSFARERVSSIARRIRAAQLSRRALQTGLAGAVCILDDAPTTSGRQCGQIDPTVCQCQKISCSLAVMVQPESGPVCLFGNEFQKNICWEFLVSVSEQGTEAGQVGLRLITKTDKQTTVKEWSISATSIADGRTHQGGVKCTRIEWSVGLCPLILQILKF</sequence>
<feature type="transmembrane region" description="Helical" evidence="1">
    <location>
        <begin position="27"/>
        <end position="52"/>
    </location>
</feature>
<dbReference type="STRING" id="4072.A0A2G3APG0"/>
<dbReference type="AlphaFoldDB" id="A0A2G3APG0"/>
<feature type="transmembrane region" description="Helical" evidence="1">
    <location>
        <begin position="73"/>
        <end position="94"/>
    </location>
</feature>
<comment type="caution">
    <text evidence="2">The sequence shown here is derived from an EMBL/GenBank/DDBJ whole genome shotgun (WGS) entry which is preliminary data.</text>
</comment>
<keyword evidence="1" id="KW-0472">Membrane</keyword>
<gene>
    <name evidence="2" type="ORF">T459_03972</name>
</gene>
<keyword evidence="1" id="KW-0812">Transmembrane</keyword>
<organism evidence="2 3">
    <name type="scientific">Capsicum annuum</name>
    <name type="common">Capsicum pepper</name>
    <dbReference type="NCBI Taxonomy" id="4072"/>
    <lineage>
        <taxon>Eukaryota</taxon>
        <taxon>Viridiplantae</taxon>
        <taxon>Streptophyta</taxon>
        <taxon>Embryophyta</taxon>
        <taxon>Tracheophyta</taxon>
        <taxon>Spermatophyta</taxon>
        <taxon>Magnoliopsida</taxon>
        <taxon>eudicotyledons</taxon>
        <taxon>Gunneridae</taxon>
        <taxon>Pentapetalae</taxon>
        <taxon>asterids</taxon>
        <taxon>lamiids</taxon>
        <taxon>Solanales</taxon>
        <taxon>Solanaceae</taxon>
        <taxon>Solanoideae</taxon>
        <taxon>Capsiceae</taxon>
        <taxon>Capsicum</taxon>
    </lineage>
</organism>
<reference evidence="2 3" key="2">
    <citation type="journal article" date="2017" name="Genome Biol.">
        <title>New reference genome sequences of hot pepper reveal the massive evolution of plant disease-resistance genes by retroduplication.</title>
        <authorList>
            <person name="Kim S."/>
            <person name="Park J."/>
            <person name="Yeom S.I."/>
            <person name="Kim Y.M."/>
            <person name="Seo E."/>
            <person name="Kim K.T."/>
            <person name="Kim M.S."/>
            <person name="Lee J.M."/>
            <person name="Cheong K."/>
            <person name="Shin H.S."/>
            <person name="Kim S.B."/>
            <person name="Han K."/>
            <person name="Lee J."/>
            <person name="Park M."/>
            <person name="Lee H.A."/>
            <person name="Lee H.Y."/>
            <person name="Lee Y."/>
            <person name="Oh S."/>
            <person name="Lee J.H."/>
            <person name="Choi E."/>
            <person name="Choi E."/>
            <person name="Lee S.E."/>
            <person name="Jeon J."/>
            <person name="Kim H."/>
            <person name="Choi G."/>
            <person name="Song H."/>
            <person name="Lee J."/>
            <person name="Lee S.C."/>
            <person name="Kwon J.K."/>
            <person name="Lee H.Y."/>
            <person name="Koo N."/>
            <person name="Hong Y."/>
            <person name="Kim R.W."/>
            <person name="Kang W.H."/>
            <person name="Huh J.H."/>
            <person name="Kang B.C."/>
            <person name="Yang T.J."/>
            <person name="Lee Y.H."/>
            <person name="Bennetzen J.L."/>
            <person name="Choi D."/>
        </authorList>
    </citation>
    <scope>NUCLEOTIDE SEQUENCE [LARGE SCALE GENOMIC DNA]</scope>
    <source>
        <strain evidence="3">cv. CM334</strain>
    </source>
</reference>
<dbReference type="Proteomes" id="UP000222542">
    <property type="component" value="Unassembled WGS sequence"/>
</dbReference>
<dbReference type="Gramene" id="PHT96090">
    <property type="protein sequence ID" value="PHT96090"/>
    <property type="gene ID" value="T459_03972"/>
</dbReference>
<accession>A0A2G3APG0</accession>
<evidence type="ECO:0000313" key="3">
    <source>
        <dbReference type="Proteomes" id="UP000222542"/>
    </source>
</evidence>
<evidence type="ECO:0008006" key="4">
    <source>
        <dbReference type="Google" id="ProtNLM"/>
    </source>
</evidence>
<reference evidence="2 3" key="1">
    <citation type="journal article" date="2014" name="Nat. Genet.">
        <title>Genome sequence of the hot pepper provides insights into the evolution of pungency in Capsicum species.</title>
        <authorList>
            <person name="Kim S."/>
            <person name="Park M."/>
            <person name="Yeom S.I."/>
            <person name="Kim Y.M."/>
            <person name="Lee J.M."/>
            <person name="Lee H.A."/>
            <person name="Seo E."/>
            <person name="Choi J."/>
            <person name="Cheong K."/>
            <person name="Kim K.T."/>
            <person name="Jung K."/>
            <person name="Lee G.W."/>
            <person name="Oh S.K."/>
            <person name="Bae C."/>
            <person name="Kim S.B."/>
            <person name="Lee H.Y."/>
            <person name="Kim S.Y."/>
            <person name="Kim M.S."/>
            <person name="Kang B.C."/>
            <person name="Jo Y.D."/>
            <person name="Yang H.B."/>
            <person name="Jeong H.J."/>
            <person name="Kang W.H."/>
            <person name="Kwon J.K."/>
            <person name="Shin C."/>
            <person name="Lim J.Y."/>
            <person name="Park J.H."/>
            <person name="Huh J.H."/>
            <person name="Kim J.S."/>
            <person name="Kim B.D."/>
            <person name="Cohen O."/>
            <person name="Paran I."/>
            <person name="Suh M.C."/>
            <person name="Lee S.B."/>
            <person name="Kim Y.K."/>
            <person name="Shin Y."/>
            <person name="Noh S.J."/>
            <person name="Park J."/>
            <person name="Seo Y.S."/>
            <person name="Kwon S.Y."/>
            <person name="Kim H.A."/>
            <person name="Park J.M."/>
            <person name="Kim H.J."/>
            <person name="Choi S.B."/>
            <person name="Bosland P.W."/>
            <person name="Reeves G."/>
            <person name="Jo S.H."/>
            <person name="Lee B.W."/>
            <person name="Cho H.T."/>
            <person name="Choi H.S."/>
            <person name="Lee M.S."/>
            <person name="Yu Y."/>
            <person name="Do Choi Y."/>
            <person name="Park B.S."/>
            <person name="van Deynze A."/>
            <person name="Ashrafi H."/>
            <person name="Hill T."/>
            <person name="Kim W.T."/>
            <person name="Pai H.S."/>
            <person name="Ahn H.K."/>
            <person name="Yeam I."/>
            <person name="Giovannoni J.J."/>
            <person name="Rose J.K."/>
            <person name="Sorensen I."/>
            <person name="Lee S.J."/>
            <person name="Kim R.W."/>
            <person name="Choi I.Y."/>
            <person name="Choi B.S."/>
            <person name="Lim J.S."/>
            <person name="Lee Y.H."/>
            <person name="Choi D."/>
        </authorList>
    </citation>
    <scope>NUCLEOTIDE SEQUENCE [LARGE SCALE GENOMIC DNA]</scope>
    <source>
        <strain evidence="3">cv. CM334</strain>
    </source>
</reference>
<dbReference type="EMBL" id="AYRZ02000001">
    <property type="protein sequence ID" value="PHT96090.1"/>
    <property type="molecule type" value="Genomic_DNA"/>
</dbReference>
<name>A0A2G3APG0_CAPAN</name>
<evidence type="ECO:0000256" key="1">
    <source>
        <dbReference type="SAM" id="Phobius"/>
    </source>
</evidence>
<evidence type="ECO:0000313" key="2">
    <source>
        <dbReference type="EMBL" id="PHT96090.1"/>
    </source>
</evidence>
<keyword evidence="1" id="KW-1133">Transmembrane helix</keyword>
<protein>
    <recommendedName>
        <fullName evidence="4">Calpain-type cysteine protease DEK1</fullName>
    </recommendedName>
</protein>
<keyword evidence="3" id="KW-1185">Reference proteome</keyword>
<proteinExistence type="predicted"/>